<proteinExistence type="predicted"/>
<dbReference type="Proteomes" id="UP000188320">
    <property type="component" value="Unassembled WGS sequence"/>
</dbReference>
<sequence>MLNSILYTLGILILAFFQLSSGHGMLDYPPPRGNVKWYGTCGAGLGCKGPCDSPKKDSKATSPYASVLKVKRGDSITVKWSRMNHPGGFVRLSMTTFNNSDSWNAFEKRVIKTVCFETNCAADDRADVKFGPLAGPGKKMCSTSIKIPGDLPNGLVTLQWMWYGGGIYYAQKDTSFGEYYSCSDLSIIGGPVDNKQQSPIFQGGDAMYPKENVCRYWGSNRPGECSFANKYPKPKPGDLLSDSLEPCTRKTPPKKGVPAMRLRF</sequence>
<evidence type="ECO:0000313" key="2">
    <source>
        <dbReference type="EMBL" id="OMH84284.1"/>
    </source>
</evidence>
<keyword evidence="1" id="KW-0732">Signal</keyword>
<reference evidence="3" key="1">
    <citation type="submission" date="2017-01" db="EMBL/GenBank/DDBJ databases">
        <authorList>
            <person name="Wang Y."/>
            <person name="White M."/>
            <person name="Kvist S."/>
            <person name="Moncalvo J.-M."/>
        </authorList>
    </citation>
    <scope>NUCLEOTIDE SEQUENCE [LARGE SCALE GENOMIC DNA]</scope>
    <source>
        <strain evidence="3">COL-18-3</strain>
    </source>
</reference>
<evidence type="ECO:0000313" key="3">
    <source>
        <dbReference type="Proteomes" id="UP000188320"/>
    </source>
</evidence>
<accession>A0A1R1PTL4</accession>
<name>A0A1R1PTL4_ZANCU</name>
<organism evidence="2 3">
    <name type="scientific">Zancudomyces culisetae</name>
    <name type="common">Gut fungus</name>
    <name type="synonym">Smittium culisetae</name>
    <dbReference type="NCBI Taxonomy" id="1213189"/>
    <lineage>
        <taxon>Eukaryota</taxon>
        <taxon>Fungi</taxon>
        <taxon>Fungi incertae sedis</taxon>
        <taxon>Zoopagomycota</taxon>
        <taxon>Kickxellomycotina</taxon>
        <taxon>Harpellomycetes</taxon>
        <taxon>Harpellales</taxon>
        <taxon>Legeriomycetaceae</taxon>
        <taxon>Zancudomyces</taxon>
    </lineage>
</organism>
<protein>
    <recommendedName>
        <fullName evidence="4">Chitin-binding type-4 domain-containing protein</fullName>
    </recommendedName>
</protein>
<dbReference type="Gene3D" id="2.70.50.70">
    <property type="match status" value="1"/>
</dbReference>
<dbReference type="EMBL" id="LSSK01000221">
    <property type="protein sequence ID" value="OMH84284.1"/>
    <property type="molecule type" value="Genomic_DNA"/>
</dbReference>
<feature type="chain" id="PRO_5013045552" description="Chitin-binding type-4 domain-containing protein" evidence="1">
    <location>
        <begin position="23"/>
        <end position="264"/>
    </location>
</feature>
<keyword evidence="3" id="KW-1185">Reference proteome</keyword>
<dbReference type="OrthoDB" id="2342176at2759"/>
<feature type="signal peptide" evidence="1">
    <location>
        <begin position="1"/>
        <end position="22"/>
    </location>
</feature>
<gene>
    <name evidence="2" type="ORF">AX774_g2194</name>
</gene>
<evidence type="ECO:0008006" key="4">
    <source>
        <dbReference type="Google" id="ProtNLM"/>
    </source>
</evidence>
<dbReference type="AlphaFoldDB" id="A0A1R1PTL4"/>
<evidence type="ECO:0000256" key="1">
    <source>
        <dbReference type="SAM" id="SignalP"/>
    </source>
</evidence>
<comment type="caution">
    <text evidence="2">The sequence shown here is derived from an EMBL/GenBank/DDBJ whole genome shotgun (WGS) entry which is preliminary data.</text>
</comment>